<dbReference type="PANTHER" id="PTHR12151">
    <property type="entry name" value="ELECTRON TRANSPORT PROTIN SCO1/SENC FAMILY MEMBER"/>
    <property type="match status" value="1"/>
</dbReference>
<dbReference type="InterPro" id="IPR036249">
    <property type="entry name" value="Thioredoxin-like_sf"/>
</dbReference>
<protein>
    <submittedName>
        <fullName evidence="4">SCO family protein</fullName>
    </submittedName>
</protein>
<reference evidence="4 5" key="1">
    <citation type="submission" date="2021-06" db="EMBL/GenBank/DDBJ databases">
        <title>Bacillus sp. RD4P76, an endophyte from a halophyte.</title>
        <authorList>
            <person name="Sun J.-Q."/>
        </authorList>
    </citation>
    <scope>NUCLEOTIDE SEQUENCE [LARGE SCALE GENOMIC DNA]</scope>
    <source>
        <strain evidence="4 5">JCM 17098</strain>
    </source>
</reference>
<dbReference type="RefSeq" id="WP_088076002.1">
    <property type="nucleotide sequence ID" value="NZ_JAHQCR010000045.1"/>
</dbReference>
<name>A0ABS6JTT3_9BACI</name>
<dbReference type="InterPro" id="IPR003782">
    <property type="entry name" value="SCO1/SenC"/>
</dbReference>
<dbReference type="Gene3D" id="3.40.30.10">
    <property type="entry name" value="Glutaredoxin"/>
    <property type="match status" value="1"/>
</dbReference>
<dbReference type="Pfam" id="PF02630">
    <property type="entry name" value="SCO1-SenC"/>
    <property type="match status" value="1"/>
</dbReference>
<evidence type="ECO:0000256" key="2">
    <source>
        <dbReference type="ARBA" id="ARBA00023008"/>
    </source>
</evidence>
<gene>
    <name evidence="4" type="ORF">KS407_10310</name>
</gene>
<sequence length="206" mass="23255">MSNLRLILFALGIVFLLQGCSFLYGDPEPKGRDPVTDVSGVEEPWEVADISAVNQDGEDWNVDQMEGQWWLTKTIFTRCPTVCMTMTPNMVALQDGILENNLDVQIVSFTVDPDFDSPEQLLEYADAYEAELSNWQFVTGYSQDEIEDFALKTFKLPVTRIPDQNDIAHPTRFFLVNPEGIIVRMYDGDADFDLDASIADLIDVVN</sequence>
<evidence type="ECO:0000259" key="3">
    <source>
        <dbReference type="PROSITE" id="PS51352"/>
    </source>
</evidence>
<dbReference type="InterPro" id="IPR013766">
    <property type="entry name" value="Thioredoxin_domain"/>
</dbReference>
<dbReference type="PROSITE" id="PS51257">
    <property type="entry name" value="PROKAR_LIPOPROTEIN"/>
    <property type="match status" value="1"/>
</dbReference>
<keyword evidence="2" id="KW-0186">Copper</keyword>
<evidence type="ECO:0000256" key="1">
    <source>
        <dbReference type="ARBA" id="ARBA00010996"/>
    </source>
</evidence>
<feature type="domain" description="Thioredoxin" evidence="3">
    <location>
        <begin position="41"/>
        <end position="206"/>
    </location>
</feature>
<accession>A0ABS6JTT3</accession>
<dbReference type="PROSITE" id="PS51352">
    <property type="entry name" value="THIOREDOXIN_2"/>
    <property type="match status" value="1"/>
</dbReference>
<comment type="caution">
    <text evidence="4">The sequence shown here is derived from an EMBL/GenBank/DDBJ whole genome shotgun (WGS) entry which is preliminary data.</text>
</comment>
<evidence type="ECO:0000313" key="5">
    <source>
        <dbReference type="Proteomes" id="UP000790580"/>
    </source>
</evidence>
<proteinExistence type="inferred from homology"/>
<organism evidence="4 5">
    <name type="scientific">Evansella alkalicola</name>
    <dbReference type="NCBI Taxonomy" id="745819"/>
    <lineage>
        <taxon>Bacteria</taxon>
        <taxon>Bacillati</taxon>
        <taxon>Bacillota</taxon>
        <taxon>Bacilli</taxon>
        <taxon>Bacillales</taxon>
        <taxon>Bacillaceae</taxon>
        <taxon>Evansella</taxon>
    </lineage>
</organism>
<comment type="similarity">
    <text evidence="1">Belongs to the SCO1/2 family.</text>
</comment>
<dbReference type="SUPFAM" id="SSF52833">
    <property type="entry name" value="Thioredoxin-like"/>
    <property type="match status" value="1"/>
</dbReference>
<dbReference type="PANTHER" id="PTHR12151:SF25">
    <property type="entry name" value="LINALOOL DEHYDRATASE_ISOMERASE DOMAIN-CONTAINING PROTEIN"/>
    <property type="match status" value="1"/>
</dbReference>
<dbReference type="CDD" id="cd02968">
    <property type="entry name" value="SCO"/>
    <property type="match status" value="1"/>
</dbReference>
<evidence type="ECO:0000313" key="4">
    <source>
        <dbReference type="EMBL" id="MBU9721825.1"/>
    </source>
</evidence>
<dbReference type="EMBL" id="JAHQCR010000045">
    <property type="protein sequence ID" value="MBU9721825.1"/>
    <property type="molecule type" value="Genomic_DNA"/>
</dbReference>
<keyword evidence="5" id="KW-1185">Reference proteome</keyword>
<dbReference type="Proteomes" id="UP000790580">
    <property type="component" value="Unassembled WGS sequence"/>
</dbReference>